<proteinExistence type="inferred from homology"/>
<protein>
    <submittedName>
        <fullName evidence="3">Uncharacterized protein</fullName>
    </submittedName>
</protein>
<dbReference type="Proteomes" id="UP001194746">
    <property type="component" value="Unassembled WGS sequence"/>
</dbReference>
<evidence type="ECO:0000256" key="2">
    <source>
        <dbReference type="SAM" id="MobiDB-lite"/>
    </source>
</evidence>
<name>A0AAD4CLS9_ASPNN</name>
<dbReference type="PANTHER" id="PTHR21405">
    <property type="entry name" value="CDNA SEQUENCE BC021608"/>
    <property type="match status" value="1"/>
</dbReference>
<reference evidence="3" key="1">
    <citation type="journal article" date="2019" name="Beilstein J. Org. Chem.">
        <title>Nanangenines: drimane sesquiterpenoids as the dominant metabolite cohort of a novel Australian fungus, Aspergillus nanangensis.</title>
        <authorList>
            <person name="Lacey H.J."/>
            <person name="Gilchrist C.L.M."/>
            <person name="Crombie A."/>
            <person name="Kalaitzis J.A."/>
            <person name="Vuong D."/>
            <person name="Rutledge P.J."/>
            <person name="Turner P."/>
            <person name="Pitt J.I."/>
            <person name="Lacey E."/>
            <person name="Chooi Y.H."/>
            <person name="Piggott A.M."/>
        </authorList>
    </citation>
    <scope>NUCLEOTIDE SEQUENCE</scope>
    <source>
        <strain evidence="3">MST-FP2251</strain>
    </source>
</reference>
<comment type="similarity">
    <text evidence="1">Belongs to the TTC36 family.</text>
</comment>
<dbReference type="AlphaFoldDB" id="A0AAD4CLS9"/>
<feature type="compositionally biased region" description="Polar residues" evidence="2">
    <location>
        <begin position="1"/>
        <end position="25"/>
    </location>
</feature>
<sequence length="299" mass="33008">MTSQFQEIHWTTTDTTPIRNPATTETQDHRPSHRQNKGTKMAEVHLSRPSLTTNDSAVLQALFDAESSPSGAVTVDVSLPPLPTHLNISLEDYETLKSREIFIVKTLQPDSVAQEIVESAIKDFDTIIAEYPTYPSAYANRAQALRMLVDMNSSDDTHDTTTSPSLINHNHTETVSRLFADLGQAISLATPRSPADPVSAAQARILADSHTHRGYLLLKAAKEKKSALEASDREVDISNGPDKLRAMDPDQLEEMASRDFFYGGRYGNQVAQQLAVQTNPYAKMCGAIVKEAMRKELEV</sequence>
<reference evidence="3" key="2">
    <citation type="submission" date="2020-02" db="EMBL/GenBank/DDBJ databases">
        <authorList>
            <person name="Gilchrist C.L.M."/>
            <person name="Chooi Y.-H."/>
        </authorList>
    </citation>
    <scope>NUCLEOTIDE SEQUENCE</scope>
    <source>
        <strain evidence="3">MST-FP2251</strain>
    </source>
</reference>
<dbReference type="PANTHER" id="PTHR21405:SF0">
    <property type="entry name" value="TETRATRICOPEPTIDE REPEAT PROTEIN 36"/>
    <property type="match status" value="1"/>
</dbReference>
<evidence type="ECO:0000256" key="1">
    <source>
        <dbReference type="ARBA" id="ARBA00006995"/>
    </source>
</evidence>
<dbReference type="EMBL" id="VCAU01000044">
    <property type="protein sequence ID" value="KAF9888682.1"/>
    <property type="molecule type" value="Genomic_DNA"/>
</dbReference>
<feature type="region of interest" description="Disordered" evidence="2">
    <location>
        <begin position="1"/>
        <end position="42"/>
    </location>
</feature>
<evidence type="ECO:0000313" key="3">
    <source>
        <dbReference type="EMBL" id="KAF9888682.1"/>
    </source>
</evidence>
<dbReference type="GO" id="GO:0006570">
    <property type="term" value="P:tyrosine metabolic process"/>
    <property type="evidence" value="ECO:0007669"/>
    <property type="project" value="TreeGrafter"/>
</dbReference>
<dbReference type="InterPro" id="IPR038906">
    <property type="entry name" value="TTC36"/>
</dbReference>
<accession>A0AAD4CLS9</accession>
<gene>
    <name evidence="3" type="ORF">FE257_008440</name>
</gene>
<comment type="caution">
    <text evidence="3">The sequence shown here is derived from an EMBL/GenBank/DDBJ whole genome shotgun (WGS) entry which is preliminary data.</text>
</comment>
<evidence type="ECO:0000313" key="4">
    <source>
        <dbReference type="Proteomes" id="UP001194746"/>
    </source>
</evidence>
<keyword evidence="4" id="KW-1185">Reference proteome</keyword>
<organism evidence="3 4">
    <name type="scientific">Aspergillus nanangensis</name>
    <dbReference type="NCBI Taxonomy" id="2582783"/>
    <lineage>
        <taxon>Eukaryota</taxon>
        <taxon>Fungi</taxon>
        <taxon>Dikarya</taxon>
        <taxon>Ascomycota</taxon>
        <taxon>Pezizomycotina</taxon>
        <taxon>Eurotiomycetes</taxon>
        <taxon>Eurotiomycetidae</taxon>
        <taxon>Eurotiales</taxon>
        <taxon>Aspergillaceae</taxon>
        <taxon>Aspergillus</taxon>
        <taxon>Aspergillus subgen. Circumdati</taxon>
    </lineage>
</organism>